<dbReference type="PANTHER" id="PTHR30069:SF29">
    <property type="entry name" value="HEMOGLOBIN AND HEMOGLOBIN-HAPTOGLOBIN-BINDING PROTEIN 1-RELATED"/>
    <property type="match status" value="1"/>
</dbReference>
<dbReference type="Pfam" id="PF13715">
    <property type="entry name" value="CarbopepD_reg_2"/>
    <property type="match status" value="1"/>
</dbReference>
<feature type="signal peptide" evidence="11">
    <location>
        <begin position="1"/>
        <end position="19"/>
    </location>
</feature>
<dbReference type="Gene3D" id="2.60.40.1120">
    <property type="entry name" value="Carboxypeptidase-like, regulatory domain"/>
    <property type="match status" value="1"/>
</dbReference>
<feature type="domain" description="TonB-dependent receptor plug" evidence="13">
    <location>
        <begin position="141"/>
        <end position="219"/>
    </location>
</feature>
<gene>
    <name evidence="14" type="ORF">SAMN02745205_00317</name>
</gene>
<evidence type="ECO:0000259" key="12">
    <source>
        <dbReference type="Pfam" id="PF00593"/>
    </source>
</evidence>
<evidence type="ECO:0000259" key="13">
    <source>
        <dbReference type="Pfam" id="PF07715"/>
    </source>
</evidence>
<keyword evidence="9" id="KW-0998">Cell outer membrane</keyword>
<evidence type="ECO:0000256" key="4">
    <source>
        <dbReference type="ARBA" id="ARBA00022692"/>
    </source>
</evidence>
<dbReference type="PANTHER" id="PTHR30069">
    <property type="entry name" value="TONB-DEPENDENT OUTER MEMBRANE RECEPTOR"/>
    <property type="match status" value="1"/>
</dbReference>
<reference evidence="14 15" key="1">
    <citation type="submission" date="2017-02" db="EMBL/GenBank/DDBJ databases">
        <authorList>
            <person name="Peterson S.W."/>
        </authorList>
    </citation>
    <scope>NUCLEOTIDE SEQUENCE [LARGE SCALE GENOMIC DNA]</scope>
    <source>
        <strain evidence="14 15">ATCC 700135</strain>
    </source>
</reference>
<evidence type="ECO:0000256" key="8">
    <source>
        <dbReference type="ARBA" id="ARBA00023170"/>
    </source>
</evidence>
<dbReference type="RefSeq" id="WP_025836889.1">
    <property type="nucleotide sequence ID" value="NZ_FUWL01000003.1"/>
</dbReference>
<evidence type="ECO:0000256" key="11">
    <source>
        <dbReference type="SAM" id="SignalP"/>
    </source>
</evidence>
<dbReference type="AlphaFoldDB" id="A0A1T4JRE5"/>
<dbReference type="Proteomes" id="UP000189956">
    <property type="component" value="Unassembled WGS sequence"/>
</dbReference>
<dbReference type="SUPFAM" id="SSF56935">
    <property type="entry name" value="Porins"/>
    <property type="match status" value="1"/>
</dbReference>
<dbReference type="EMBL" id="FUWL01000003">
    <property type="protein sequence ID" value="SJZ32762.1"/>
    <property type="molecule type" value="Genomic_DNA"/>
</dbReference>
<feature type="chain" id="PRO_5010533718" evidence="11">
    <location>
        <begin position="20"/>
        <end position="802"/>
    </location>
</feature>
<keyword evidence="5 11" id="KW-0732">Signal</keyword>
<comment type="similarity">
    <text evidence="10">Belongs to the TonB-dependent receptor family.</text>
</comment>
<keyword evidence="2" id="KW-0813">Transport</keyword>
<dbReference type="GO" id="GO:0044718">
    <property type="term" value="P:siderophore transmembrane transport"/>
    <property type="evidence" value="ECO:0007669"/>
    <property type="project" value="TreeGrafter"/>
</dbReference>
<comment type="subcellular location">
    <subcellularLocation>
        <location evidence="1">Cell outer membrane</location>
        <topology evidence="1">Multi-pass membrane protein</topology>
    </subcellularLocation>
</comment>
<name>A0A1T4JRE5_PORCN</name>
<evidence type="ECO:0000256" key="1">
    <source>
        <dbReference type="ARBA" id="ARBA00004571"/>
    </source>
</evidence>
<dbReference type="InterPro" id="IPR036942">
    <property type="entry name" value="Beta-barrel_TonB_sf"/>
</dbReference>
<keyword evidence="6 10" id="KW-0798">TonB box</keyword>
<evidence type="ECO:0000256" key="5">
    <source>
        <dbReference type="ARBA" id="ARBA00022729"/>
    </source>
</evidence>
<dbReference type="Gene3D" id="2.170.130.10">
    <property type="entry name" value="TonB-dependent receptor, plug domain"/>
    <property type="match status" value="1"/>
</dbReference>
<organism evidence="14 15">
    <name type="scientific">Porphyromonas cangingivalis</name>
    <dbReference type="NCBI Taxonomy" id="36874"/>
    <lineage>
        <taxon>Bacteria</taxon>
        <taxon>Pseudomonadati</taxon>
        <taxon>Bacteroidota</taxon>
        <taxon>Bacteroidia</taxon>
        <taxon>Bacteroidales</taxon>
        <taxon>Porphyromonadaceae</taxon>
        <taxon>Porphyromonas</taxon>
    </lineage>
</organism>
<keyword evidence="7 10" id="KW-0472">Membrane</keyword>
<evidence type="ECO:0000256" key="10">
    <source>
        <dbReference type="RuleBase" id="RU003357"/>
    </source>
</evidence>
<dbReference type="InterPro" id="IPR037066">
    <property type="entry name" value="Plug_dom_sf"/>
</dbReference>
<dbReference type="InterPro" id="IPR039426">
    <property type="entry name" value="TonB-dep_rcpt-like"/>
</dbReference>
<dbReference type="Pfam" id="PF07715">
    <property type="entry name" value="Plug"/>
    <property type="match status" value="1"/>
</dbReference>
<proteinExistence type="inferred from homology"/>
<dbReference type="InterPro" id="IPR008969">
    <property type="entry name" value="CarboxyPept-like_regulatory"/>
</dbReference>
<dbReference type="InterPro" id="IPR012910">
    <property type="entry name" value="Plug_dom"/>
</dbReference>
<evidence type="ECO:0000256" key="3">
    <source>
        <dbReference type="ARBA" id="ARBA00022452"/>
    </source>
</evidence>
<dbReference type="SUPFAM" id="SSF49464">
    <property type="entry name" value="Carboxypeptidase regulatory domain-like"/>
    <property type="match status" value="1"/>
</dbReference>
<evidence type="ECO:0000256" key="7">
    <source>
        <dbReference type="ARBA" id="ARBA00023136"/>
    </source>
</evidence>
<keyword evidence="8 14" id="KW-0675">Receptor</keyword>
<protein>
    <submittedName>
        <fullName evidence="14">Outer membrane receptor proteins, mostly Fe transport</fullName>
    </submittedName>
</protein>
<evidence type="ECO:0000256" key="9">
    <source>
        <dbReference type="ARBA" id="ARBA00023237"/>
    </source>
</evidence>
<dbReference type="GO" id="GO:0015344">
    <property type="term" value="F:siderophore uptake transmembrane transporter activity"/>
    <property type="evidence" value="ECO:0007669"/>
    <property type="project" value="TreeGrafter"/>
</dbReference>
<sequence length="802" mass="91344">MKPHHLIWALLCTWLPAVAFSQTATISGYVSDATSGETLIGANVYIKDGKQGTASNNFGFYSLKVPTGEVHLRVNYVGYLVMDTTLVVTKNTRLNIKLREASTALREVTIVGNRQSEVKGMETGRLKMSMEDLSRTPTLFGETDLIKYAQLMPGVARGQEGFSGLIVRGGNQDENLYLVDGNPMYNINHLFGLFSTFNPDAIKTSNLYKGSFPARFGGRLSSVLDVRMKDGDMEKFSGTASIGLISSRLNFEGPLNKGKTSFNVSLRRTYLDLLMGAAFYFINKSNRESATEDRFSEDKPGYHFYDVNVKVNHKFDDRNRLFLSLYMGNDVFDFRSKDFSTDKKLLLNENRAGARWGSKLASLGWTHVFSDNLFANTNLYFGEYGSAISALDRQYSWTKNGERVLTYGFEYDIKSGIRDFGIRSDFDWTPSNSHYVRFGGNLIRHIFRPNIETRDLSGQEIDEDMKNAIKSNPKDPISANELSLYAEDEISWNDRFSTNIGVHASIIGVEGKQYYSVQPRLSARYAFLPNLSVKASYAEMSQYVHLLQTTIISLPTDMWVPVTKKIRPLHSRQTSAGIYWDNGTYEASMEAYYKSLNHLIAYKDGASVFVTDVDWQERVAIGSGRAYGFEWLLKKTRGTFTGWVAYTLSWADRIFKGGEVNRGLRFPDKYDNRHKLNIVGMYRLGKNIELSAAWTFASGNRMTIQQEQYIDINHKVTPFINQRNNYRMPDYHRLDLGLNIYRPKKNGRMGIWNISVYNAYMKHNSFLVNLEEHTSKDQQIRNVIYSVAAFPIIPSISYTYKF</sequence>
<dbReference type="GO" id="GO:0009279">
    <property type="term" value="C:cell outer membrane"/>
    <property type="evidence" value="ECO:0007669"/>
    <property type="project" value="UniProtKB-SubCell"/>
</dbReference>
<evidence type="ECO:0000256" key="6">
    <source>
        <dbReference type="ARBA" id="ARBA00023077"/>
    </source>
</evidence>
<dbReference type="InterPro" id="IPR000531">
    <property type="entry name" value="Beta-barrel_TonB"/>
</dbReference>
<dbReference type="Pfam" id="PF00593">
    <property type="entry name" value="TonB_dep_Rec_b-barrel"/>
    <property type="match status" value="1"/>
</dbReference>
<feature type="domain" description="TonB-dependent receptor-like beta-barrel" evidence="12">
    <location>
        <begin position="330"/>
        <end position="758"/>
    </location>
</feature>
<keyword evidence="3" id="KW-1134">Transmembrane beta strand</keyword>
<evidence type="ECO:0000313" key="14">
    <source>
        <dbReference type="EMBL" id="SJZ32762.1"/>
    </source>
</evidence>
<keyword evidence="4" id="KW-0812">Transmembrane</keyword>
<accession>A0A1T4JRE5</accession>
<dbReference type="Gene3D" id="2.40.170.20">
    <property type="entry name" value="TonB-dependent receptor, beta-barrel domain"/>
    <property type="match status" value="1"/>
</dbReference>
<evidence type="ECO:0000313" key="15">
    <source>
        <dbReference type="Proteomes" id="UP000189956"/>
    </source>
</evidence>
<evidence type="ECO:0000256" key="2">
    <source>
        <dbReference type="ARBA" id="ARBA00022448"/>
    </source>
</evidence>